<dbReference type="PANTHER" id="PTHR46211:SF1">
    <property type="entry name" value="GLYCEROPHOSPHODIESTER PHOSPHODIESTERASE, CYTOPLASMIC"/>
    <property type="match status" value="1"/>
</dbReference>
<dbReference type="PROSITE" id="PS51704">
    <property type="entry name" value="GP_PDE"/>
    <property type="match status" value="1"/>
</dbReference>
<dbReference type="GO" id="GO:0006629">
    <property type="term" value="P:lipid metabolic process"/>
    <property type="evidence" value="ECO:0007669"/>
    <property type="project" value="InterPro"/>
</dbReference>
<evidence type="ECO:0000259" key="1">
    <source>
        <dbReference type="PROSITE" id="PS51704"/>
    </source>
</evidence>
<reference evidence="2" key="1">
    <citation type="submission" date="2024-01" db="EMBL/GenBank/DDBJ databases">
        <title>Genomic and biogeographic characterisation of Mantoniella tinhauana virus 1, the first discovered Mantoniella-infecting prasinovirus.</title>
        <authorList>
            <person name="Rey Redondo E."/>
            <person name="Yung C.C.M."/>
        </authorList>
    </citation>
    <scope>NUCLEOTIDE SEQUENCE</scope>
    <source>
        <strain evidence="2">Lau Fau Shan</strain>
    </source>
</reference>
<dbReference type="PANTHER" id="PTHR46211">
    <property type="entry name" value="GLYCEROPHOSPHORYL DIESTER PHOSPHODIESTERASE"/>
    <property type="match status" value="1"/>
</dbReference>
<dbReference type="SUPFAM" id="SSF51695">
    <property type="entry name" value="PLC-like phosphodiesterases"/>
    <property type="match status" value="1"/>
</dbReference>
<dbReference type="CDD" id="cd08556">
    <property type="entry name" value="GDPD"/>
    <property type="match status" value="1"/>
</dbReference>
<dbReference type="InterPro" id="IPR017946">
    <property type="entry name" value="PLC-like_Pdiesterase_TIM-brl"/>
</dbReference>
<dbReference type="InterPro" id="IPR030395">
    <property type="entry name" value="GP_PDE_dom"/>
</dbReference>
<protein>
    <recommendedName>
        <fullName evidence="1">GP-PDE domain-containing protein</fullName>
    </recommendedName>
</protein>
<accession>A0AB38ZM58</accession>
<sequence>MNKLIAHRGYSLKYRDNSIEAIQAAIDLGYNGVEIDVQPCKSGELCLYHDLYMGDRFIHEMSEGDLRRADVCFLKDVMDILKDVPVYLDIKGGPEAVIKFFKDRPHDNFTFCSFNRQFLRMLPSDMKKGTTFEMVPGGVYEYDMLTEGMNAVLVHWSCLNEEFLGYCRAKGIEVLTYTHKTIMDLRHICQFQVDGLITNGLY</sequence>
<dbReference type="EMBL" id="PP130629">
    <property type="protein sequence ID" value="XAO13411.1"/>
    <property type="molecule type" value="Genomic_DNA"/>
</dbReference>
<dbReference type="Pfam" id="PF03009">
    <property type="entry name" value="GDPD"/>
    <property type="match status" value="1"/>
</dbReference>
<dbReference type="Gene3D" id="3.20.20.190">
    <property type="entry name" value="Phosphatidylinositol (PI) phosphodiesterase"/>
    <property type="match status" value="1"/>
</dbReference>
<dbReference type="GO" id="GO:0008081">
    <property type="term" value="F:phosphoric diester hydrolase activity"/>
    <property type="evidence" value="ECO:0007669"/>
    <property type="project" value="InterPro"/>
</dbReference>
<organism evidence="2">
    <name type="scientific">Mantoniella tinhauana virus 1</name>
    <dbReference type="NCBI Taxonomy" id="3111543"/>
    <lineage>
        <taxon>Viruses</taxon>
    </lineage>
</organism>
<proteinExistence type="predicted"/>
<name>A0AB38ZM58_9VIRU</name>
<feature type="domain" description="GP-PDE" evidence="1">
    <location>
        <begin position="2"/>
        <end position="202"/>
    </location>
</feature>
<evidence type="ECO:0000313" key="2">
    <source>
        <dbReference type="EMBL" id="XAO13411.1"/>
    </source>
</evidence>